<proteinExistence type="predicted"/>
<evidence type="ECO:0000313" key="1">
    <source>
        <dbReference type="EMBL" id="KKL53011.1"/>
    </source>
</evidence>
<organism evidence="1">
    <name type="scientific">marine sediment metagenome</name>
    <dbReference type="NCBI Taxonomy" id="412755"/>
    <lineage>
        <taxon>unclassified sequences</taxon>
        <taxon>metagenomes</taxon>
        <taxon>ecological metagenomes</taxon>
    </lineage>
</organism>
<gene>
    <name evidence="1" type="ORF">LCGC14_2279730</name>
</gene>
<reference evidence="1" key="1">
    <citation type="journal article" date="2015" name="Nature">
        <title>Complex archaea that bridge the gap between prokaryotes and eukaryotes.</title>
        <authorList>
            <person name="Spang A."/>
            <person name="Saw J.H."/>
            <person name="Jorgensen S.L."/>
            <person name="Zaremba-Niedzwiedzka K."/>
            <person name="Martijn J."/>
            <person name="Lind A.E."/>
            <person name="van Eijk R."/>
            <person name="Schleper C."/>
            <person name="Guy L."/>
            <person name="Ettema T.J."/>
        </authorList>
    </citation>
    <scope>NUCLEOTIDE SEQUENCE</scope>
</reference>
<dbReference type="EMBL" id="LAZR01031685">
    <property type="protein sequence ID" value="KKL53011.1"/>
    <property type="molecule type" value="Genomic_DNA"/>
</dbReference>
<protein>
    <submittedName>
        <fullName evidence="1">Uncharacterized protein</fullName>
    </submittedName>
</protein>
<name>A0A0F9DGS9_9ZZZZ</name>
<comment type="caution">
    <text evidence="1">The sequence shown here is derived from an EMBL/GenBank/DDBJ whole genome shotgun (WGS) entry which is preliminary data.</text>
</comment>
<dbReference type="AlphaFoldDB" id="A0A0F9DGS9"/>
<feature type="non-terminal residue" evidence="1">
    <location>
        <position position="59"/>
    </location>
</feature>
<sequence length="59" mass="6608">MNWIKQKIKWVILAVFGIGIAYAAYAPPEVPIELPPISIVAQMQDRESIEILRASDTIV</sequence>
<accession>A0A0F9DGS9</accession>